<keyword evidence="1" id="KW-1133">Transmembrane helix</keyword>
<keyword evidence="3" id="KW-1185">Reference proteome</keyword>
<evidence type="ECO:0000313" key="2">
    <source>
        <dbReference type="EMBL" id="RFU14927.1"/>
    </source>
</evidence>
<gene>
    <name evidence="2" type="ORF">D0Y96_19120</name>
</gene>
<feature type="transmembrane region" description="Helical" evidence="1">
    <location>
        <begin position="12"/>
        <end position="35"/>
    </location>
</feature>
<evidence type="ECO:0000313" key="3">
    <source>
        <dbReference type="Proteomes" id="UP000264702"/>
    </source>
</evidence>
<keyword evidence="1" id="KW-0472">Membrane</keyword>
<comment type="caution">
    <text evidence="2">The sequence shown here is derived from an EMBL/GenBank/DDBJ whole genome shotgun (WGS) entry which is preliminary data.</text>
</comment>
<dbReference type="Proteomes" id="UP000264702">
    <property type="component" value="Unassembled WGS sequence"/>
</dbReference>
<organism evidence="2 3">
    <name type="scientific">Paracidobacterium acidisoli</name>
    <dbReference type="NCBI Taxonomy" id="2303751"/>
    <lineage>
        <taxon>Bacteria</taxon>
        <taxon>Pseudomonadati</taxon>
        <taxon>Acidobacteriota</taxon>
        <taxon>Terriglobia</taxon>
        <taxon>Terriglobales</taxon>
        <taxon>Acidobacteriaceae</taxon>
        <taxon>Paracidobacterium</taxon>
    </lineage>
</organism>
<dbReference type="AlphaFoldDB" id="A0A372IJ39"/>
<proteinExistence type="predicted"/>
<evidence type="ECO:0008006" key="4">
    <source>
        <dbReference type="Google" id="ProtNLM"/>
    </source>
</evidence>
<dbReference type="RefSeq" id="WP_117303252.1">
    <property type="nucleotide sequence ID" value="NZ_QVQT02000008.1"/>
</dbReference>
<dbReference type="OrthoDB" id="121942at2"/>
<accession>A0A372IJ39</accession>
<keyword evidence="1" id="KW-0812">Transmembrane</keyword>
<sequence>MQTHVPEIVYILFTVVTAIGVLLQALVLLGIFLSVRKSFHKMQQFAERTEEKLGPILSSTQHLVEDLSPKLRVTADNLLEASHLLRHQANHASETVDEILNLTQAQAERMNEMMTGTLNTVVDASAAVQSAVSTPLRHVAGAVNGLKAFFDVMRKKQPEAHAAADGDHFV</sequence>
<protein>
    <recommendedName>
        <fullName evidence="4">DUF948 domain-containing protein</fullName>
    </recommendedName>
</protein>
<reference evidence="2 3" key="1">
    <citation type="submission" date="2018-08" db="EMBL/GenBank/DDBJ databases">
        <title>Acidipila sp. 4G-K13, an acidobacterium isolated from forest soil.</title>
        <authorList>
            <person name="Gao Z.-H."/>
            <person name="Qiu L.-H."/>
        </authorList>
    </citation>
    <scope>NUCLEOTIDE SEQUENCE [LARGE SCALE GENOMIC DNA]</scope>
    <source>
        <strain evidence="2 3">4G-K13</strain>
    </source>
</reference>
<name>A0A372IJ39_9BACT</name>
<dbReference type="EMBL" id="QVQT01000008">
    <property type="protein sequence ID" value="RFU14927.1"/>
    <property type="molecule type" value="Genomic_DNA"/>
</dbReference>
<evidence type="ECO:0000256" key="1">
    <source>
        <dbReference type="SAM" id="Phobius"/>
    </source>
</evidence>